<dbReference type="CDD" id="cd14014">
    <property type="entry name" value="STKc_PknB_like"/>
    <property type="match status" value="1"/>
</dbReference>
<evidence type="ECO:0000256" key="2">
    <source>
        <dbReference type="ARBA" id="ARBA00022679"/>
    </source>
</evidence>
<dbReference type="RefSeq" id="WP_387131569.1">
    <property type="nucleotide sequence ID" value="NZ_JBIATK010000010.1"/>
</dbReference>
<dbReference type="Pfam" id="PF08378">
    <property type="entry name" value="NERD"/>
    <property type="match status" value="1"/>
</dbReference>
<evidence type="ECO:0000256" key="1">
    <source>
        <dbReference type="ARBA" id="ARBA00012513"/>
    </source>
</evidence>
<evidence type="ECO:0000256" key="3">
    <source>
        <dbReference type="ARBA" id="ARBA00022741"/>
    </source>
</evidence>
<evidence type="ECO:0000259" key="8">
    <source>
        <dbReference type="PROSITE" id="PS50965"/>
    </source>
</evidence>
<evidence type="ECO:0000256" key="5">
    <source>
        <dbReference type="ARBA" id="ARBA00022840"/>
    </source>
</evidence>
<dbReference type="InterPro" id="IPR011528">
    <property type="entry name" value="NERD"/>
</dbReference>
<dbReference type="InterPro" id="IPR000719">
    <property type="entry name" value="Prot_kinase_dom"/>
</dbReference>
<dbReference type="SMART" id="SM00220">
    <property type="entry name" value="S_TKc"/>
    <property type="match status" value="2"/>
</dbReference>
<keyword evidence="4 9" id="KW-0418">Kinase</keyword>
<dbReference type="Gene3D" id="1.10.510.10">
    <property type="entry name" value="Transferase(Phosphotransferase) domain 1"/>
    <property type="match status" value="2"/>
</dbReference>
<dbReference type="InterPro" id="IPR011009">
    <property type="entry name" value="Kinase-like_dom_sf"/>
</dbReference>
<dbReference type="NCBIfam" id="NF047741">
    <property type="entry name" value="antiphage_MADS6"/>
    <property type="match status" value="1"/>
</dbReference>
<dbReference type="EC" id="2.7.11.1" evidence="1"/>
<proteinExistence type="predicted"/>
<feature type="domain" description="Protein kinase" evidence="7">
    <location>
        <begin position="525"/>
        <end position="779"/>
    </location>
</feature>
<feature type="domain" description="NERD" evidence="8">
    <location>
        <begin position="10"/>
        <end position="122"/>
    </location>
</feature>
<evidence type="ECO:0000256" key="4">
    <source>
        <dbReference type="ARBA" id="ARBA00022777"/>
    </source>
</evidence>
<feature type="region of interest" description="Disordered" evidence="6">
    <location>
        <begin position="475"/>
        <end position="510"/>
    </location>
</feature>
<name>A0ABW6TM01_9NOCA</name>
<evidence type="ECO:0000313" key="9">
    <source>
        <dbReference type="EMBL" id="MFF4026358.1"/>
    </source>
</evidence>
<evidence type="ECO:0000259" key="7">
    <source>
        <dbReference type="PROSITE" id="PS50011"/>
    </source>
</evidence>
<keyword evidence="10" id="KW-1185">Reference proteome</keyword>
<gene>
    <name evidence="9" type="ORF">ACFYY5_26265</name>
</gene>
<reference evidence="9 10" key="1">
    <citation type="submission" date="2024-10" db="EMBL/GenBank/DDBJ databases">
        <title>The Natural Products Discovery Center: Release of the First 8490 Sequenced Strains for Exploring Actinobacteria Biosynthetic Diversity.</title>
        <authorList>
            <person name="Kalkreuter E."/>
            <person name="Kautsar S.A."/>
            <person name="Yang D."/>
            <person name="Bader C.D."/>
            <person name="Teijaro C.N."/>
            <person name="Fluegel L."/>
            <person name="Davis C.M."/>
            <person name="Simpson J.R."/>
            <person name="Lauterbach L."/>
            <person name="Steele A.D."/>
            <person name="Gui C."/>
            <person name="Meng S."/>
            <person name="Li G."/>
            <person name="Viehrig K."/>
            <person name="Ye F."/>
            <person name="Su P."/>
            <person name="Kiefer A.F."/>
            <person name="Nichols A."/>
            <person name="Cepeda A.J."/>
            <person name="Yan W."/>
            <person name="Fan B."/>
            <person name="Jiang Y."/>
            <person name="Adhikari A."/>
            <person name="Zheng C.-J."/>
            <person name="Schuster L."/>
            <person name="Cowan T.M."/>
            <person name="Smanski M.J."/>
            <person name="Chevrette M.G."/>
            <person name="De Carvalho L.P.S."/>
            <person name="Shen B."/>
        </authorList>
    </citation>
    <scope>NUCLEOTIDE SEQUENCE [LARGE SCALE GENOMIC DNA]</scope>
    <source>
        <strain evidence="9 10">NPDC001867</strain>
    </source>
</reference>
<organism evidence="9 10">
    <name type="scientific">Nocardia elegans</name>
    <dbReference type="NCBI Taxonomy" id="300029"/>
    <lineage>
        <taxon>Bacteria</taxon>
        <taxon>Bacillati</taxon>
        <taxon>Actinomycetota</taxon>
        <taxon>Actinomycetes</taxon>
        <taxon>Mycobacteriales</taxon>
        <taxon>Nocardiaceae</taxon>
        <taxon>Nocardia</taxon>
    </lineage>
</organism>
<dbReference type="PROSITE" id="PS50965">
    <property type="entry name" value="NERD"/>
    <property type="match status" value="1"/>
</dbReference>
<sequence>MARIVPIGEPANDPERQVIAHLRDHGPDDWTVLHNFEVSDARGNLFEVDIAVVTGHMVYVIDVKGTFGRIDVHGGRWMPAGRPPFHSPLPKLRENAKRVKALLEKHLPALTRVYVGAVVVLPVKDARLVDHNSPQRDAAATVNLAHLIALLSDPSRVPTGAYAVDADISRHHDKIVQAIEGVGTAPSGPLLFGNWQVLETLSETQHAPGVDVVAEYRAKNANTVQGSGTVRLVVRQADPYAEAKEREKQQKQIGIAYEALGKLPAHPAIVGVRDFFPDMEDRGYVTVYDDVPGSALRVHLGPSAVEPLTFDRKLTILQQVLSGLALIQTRRLVHRALSPATIVLTNDGRAMITGFDYAKTAQRRTHTVGYEAHANADNTYLAPEAIVDPAKMGAKSDIYALGVIGFELFTGHPPFNSITSQVRVQGILPEHDLVQADVPPQLQHWLELLCAANPDDRPTAKEALRRLHLAVGEVHRPKRRVGTSDTGNSPGAMPSMGPAPDPDPRRDPEFWRNLDRDYLLGTKYLVKARLGKPGASGVAYRVYDSMRNIDRVVKLILSDPADPKEQARREGRVLDRLRGSSHPNVVEMVDVDQLPPPYPYPYLVFEYVEGKDLGEVIRSGTLTVSDVLRIGRDVAAGLAHIHARDVWHCDIKPGNLLWTEDGVRILDFGIAKTPEATQGHTSNTPRYTPPDIDQVPATGAGFVDRDLYALGVTLYEALTGAYPWPGGTPPPATPAEDPRTRFTLPEAVPAKLIKTILRAIAPERGERFTSAEDFLAALLSTDELLMTASDSIELTDAAIVDAPVSGSAVALRSASTESEQKAVGDNPFVAHLQTFYSQSRRSNRGTRGMDAHDYRVYVPTALDTALAPAVLDGAHSLVVVTGNAGDGKTAFLERLTAVARAEGAVFTAERPNGAVFEFQGRRFRTNYDGSQDEDGTASDEVLTEFFAPFQGADEIGALAGETRLIAVNEGRLVDFLSHHNQRFAALAAAVEEGLRGEQSPGAVAVINLNLRDVTVRPGIGPGDGDGSDSILERMLTQISSPDFWEACTGCTLIDSCYARRNAVTIANPVIGAQVRGRLRRIYEIAQLRGRLHITLRDLRSALAYTITSGRDCSEIHDLYQRQDPAEILEAHYFNAYRGGADEVERDRLLLQLREVDVAAVPQPVMDRRLAAEGLLEHQLITPGDRYTPDRALLAEIYAEIDGETVNTTATTDYVATARRLMYFEMRDTDAATKMLPYASVRSFLEHLDHTPPLVEDVLRALNRSEGVISPDVADGGLVIRVREVIGGTVRSFRRFPKDGFDVGRVGTDTHQYLETRPSALRLTYTDHGHAGAAPAELRIGLDLFELLERFRRGYRASVDDNQGYALALTVFKNQLAAVPYQEVLLTVDGALMHTVRRSPDGVLHLDSQSAAILETEESEWR</sequence>
<evidence type="ECO:0000313" key="10">
    <source>
        <dbReference type="Proteomes" id="UP001602089"/>
    </source>
</evidence>
<dbReference type="SUPFAM" id="SSF56112">
    <property type="entry name" value="Protein kinase-like (PK-like)"/>
    <property type="match status" value="2"/>
</dbReference>
<dbReference type="Proteomes" id="UP001602089">
    <property type="component" value="Unassembled WGS sequence"/>
</dbReference>
<feature type="domain" description="Protein kinase" evidence="7">
    <location>
        <begin position="176"/>
        <end position="471"/>
    </location>
</feature>
<keyword evidence="2" id="KW-0808">Transferase</keyword>
<dbReference type="PROSITE" id="PS50011">
    <property type="entry name" value="PROTEIN_KINASE_DOM"/>
    <property type="match status" value="2"/>
</dbReference>
<dbReference type="GO" id="GO:0016301">
    <property type="term" value="F:kinase activity"/>
    <property type="evidence" value="ECO:0007669"/>
    <property type="project" value="UniProtKB-KW"/>
</dbReference>
<comment type="caution">
    <text evidence="9">The sequence shown here is derived from an EMBL/GenBank/DDBJ whole genome shotgun (WGS) entry which is preliminary data.</text>
</comment>
<accession>A0ABW6TM01</accession>
<evidence type="ECO:0000256" key="6">
    <source>
        <dbReference type="SAM" id="MobiDB-lite"/>
    </source>
</evidence>
<dbReference type="PANTHER" id="PTHR43671:SF13">
    <property type="entry name" value="SERINE_THREONINE-PROTEIN KINASE NEK2"/>
    <property type="match status" value="1"/>
</dbReference>
<dbReference type="PANTHER" id="PTHR43671">
    <property type="entry name" value="SERINE/THREONINE-PROTEIN KINASE NEK"/>
    <property type="match status" value="1"/>
</dbReference>
<keyword evidence="3" id="KW-0547">Nucleotide-binding</keyword>
<keyword evidence="5" id="KW-0067">ATP-binding</keyword>
<dbReference type="EMBL" id="JBIATK010000010">
    <property type="protein sequence ID" value="MFF4026358.1"/>
    <property type="molecule type" value="Genomic_DNA"/>
</dbReference>
<dbReference type="Pfam" id="PF00069">
    <property type="entry name" value="Pkinase"/>
    <property type="match status" value="2"/>
</dbReference>
<dbReference type="Gene3D" id="3.30.200.20">
    <property type="entry name" value="Phosphorylase Kinase, domain 1"/>
    <property type="match status" value="1"/>
</dbReference>
<protein>
    <recommendedName>
        <fullName evidence="1">non-specific serine/threonine protein kinase</fullName>
        <ecNumber evidence="1">2.7.11.1</ecNumber>
    </recommendedName>
</protein>
<dbReference type="InterPro" id="IPR050660">
    <property type="entry name" value="NEK_Ser/Thr_kinase"/>
</dbReference>